<dbReference type="InterPro" id="IPR000182">
    <property type="entry name" value="GNAT_dom"/>
</dbReference>
<dbReference type="PANTHER" id="PTHR43877:SF1">
    <property type="entry name" value="ACETYLTRANSFERASE"/>
    <property type="match status" value="1"/>
</dbReference>
<evidence type="ECO:0000313" key="4">
    <source>
        <dbReference type="EMBL" id="MBB6104074.1"/>
    </source>
</evidence>
<dbReference type="InterPro" id="IPR016181">
    <property type="entry name" value="Acyl_CoA_acyltransferase"/>
</dbReference>
<comment type="caution">
    <text evidence="4">The sequence shown here is derived from an EMBL/GenBank/DDBJ whole genome shotgun (WGS) entry which is preliminary data.</text>
</comment>
<name>A0A7W9TZ76_9BURK</name>
<evidence type="ECO:0000256" key="1">
    <source>
        <dbReference type="ARBA" id="ARBA00022679"/>
    </source>
</evidence>
<dbReference type="InterPro" id="IPR050832">
    <property type="entry name" value="Bact_Acetyltransf"/>
</dbReference>
<dbReference type="Proteomes" id="UP000571554">
    <property type="component" value="Unassembled WGS sequence"/>
</dbReference>
<dbReference type="Gene3D" id="3.40.630.30">
    <property type="match status" value="1"/>
</dbReference>
<dbReference type="AlphaFoldDB" id="A0A7W9TZ76"/>
<dbReference type="RefSeq" id="WP_183726004.1">
    <property type="nucleotide sequence ID" value="NZ_JACHBW010000011.1"/>
</dbReference>
<accession>A0A7W9TZ76</accession>
<feature type="domain" description="N-acetyltransferase" evidence="3">
    <location>
        <begin position="16"/>
        <end position="175"/>
    </location>
</feature>
<evidence type="ECO:0000313" key="5">
    <source>
        <dbReference type="Proteomes" id="UP000571554"/>
    </source>
</evidence>
<keyword evidence="2 4" id="KW-0012">Acyltransferase</keyword>
<sequence length="189" mass="20728">MSNNTIQEAGVGGDALTLRGIRASDAAQLHALIYAPSMARGDPQTPFRTLASTREWIEKRPPQLVMIGAFAGERLVGGGQVDIGKTRRAHVAEIGIGVHGDWRRRGVATRLVDEMLDLADNWLGLRRLELRVFVDNDAAIALYHKRGFEIEGRLRGHTLRDGAYVDAYLMARLRAPLPYVESLAGSDAS</sequence>
<dbReference type="CDD" id="cd04301">
    <property type="entry name" value="NAT_SF"/>
    <property type="match status" value="1"/>
</dbReference>
<dbReference type="EMBL" id="JACHBW010000011">
    <property type="protein sequence ID" value="MBB6104074.1"/>
    <property type="molecule type" value="Genomic_DNA"/>
</dbReference>
<gene>
    <name evidence="4" type="ORF">F4827_003933</name>
</gene>
<evidence type="ECO:0000259" key="3">
    <source>
        <dbReference type="PROSITE" id="PS51186"/>
    </source>
</evidence>
<protein>
    <submittedName>
        <fullName evidence="4">Putative acetyltransferase</fullName>
        <ecNumber evidence="4">2.3.1.-</ecNumber>
    </submittedName>
</protein>
<reference evidence="4 5" key="1">
    <citation type="submission" date="2020-08" db="EMBL/GenBank/DDBJ databases">
        <title>Above-ground endophytic microbial communities from plants in different locations in the United States.</title>
        <authorList>
            <person name="Frank C."/>
        </authorList>
    </citation>
    <scope>NUCLEOTIDE SEQUENCE [LARGE SCALE GENOMIC DNA]</scope>
    <source>
        <strain evidence="4 5">WP4_2_2</strain>
    </source>
</reference>
<evidence type="ECO:0000256" key="2">
    <source>
        <dbReference type="ARBA" id="ARBA00023315"/>
    </source>
</evidence>
<keyword evidence="1 4" id="KW-0808">Transferase</keyword>
<dbReference type="SUPFAM" id="SSF55729">
    <property type="entry name" value="Acyl-CoA N-acyltransferases (Nat)"/>
    <property type="match status" value="1"/>
</dbReference>
<proteinExistence type="predicted"/>
<keyword evidence="5" id="KW-1185">Reference proteome</keyword>
<organism evidence="4 5">
    <name type="scientific">Paraburkholderia bannensis</name>
    <dbReference type="NCBI Taxonomy" id="765414"/>
    <lineage>
        <taxon>Bacteria</taxon>
        <taxon>Pseudomonadati</taxon>
        <taxon>Pseudomonadota</taxon>
        <taxon>Betaproteobacteria</taxon>
        <taxon>Burkholderiales</taxon>
        <taxon>Burkholderiaceae</taxon>
        <taxon>Paraburkholderia</taxon>
    </lineage>
</organism>
<dbReference type="GO" id="GO:0016747">
    <property type="term" value="F:acyltransferase activity, transferring groups other than amino-acyl groups"/>
    <property type="evidence" value="ECO:0007669"/>
    <property type="project" value="InterPro"/>
</dbReference>
<dbReference type="PANTHER" id="PTHR43877">
    <property type="entry name" value="AMINOALKYLPHOSPHONATE N-ACETYLTRANSFERASE-RELATED-RELATED"/>
    <property type="match status" value="1"/>
</dbReference>
<dbReference type="EC" id="2.3.1.-" evidence="4"/>
<dbReference type="PROSITE" id="PS51186">
    <property type="entry name" value="GNAT"/>
    <property type="match status" value="1"/>
</dbReference>
<dbReference type="Pfam" id="PF00583">
    <property type="entry name" value="Acetyltransf_1"/>
    <property type="match status" value="1"/>
</dbReference>